<proteinExistence type="predicted"/>
<dbReference type="GeneTree" id="ENSGT01050000244808"/>
<keyword evidence="1" id="KW-0472">Membrane</keyword>
<evidence type="ECO:0000256" key="1">
    <source>
        <dbReference type="SAM" id="Phobius"/>
    </source>
</evidence>
<keyword evidence="1" id="KW-0812">Transmembrane</keyword>
<protein>
    <recommendedName>
        <fullName evidence="2">Ig-like domain-containing protein</fullName>
    </recommendedName>
</protein>
<dbReference type="SUPFAM" id="SSF48726">
    <property type="entry name" value="Immunoglobulin"/>
    <property type="match status" value="1"/>
</dbReference>
<reference evidence="3" key="2">
    <citation type="submission" date="2025-08" db="UniProtKB">
        <authorList>
            <consortium name="Ensembl"/>
        </authorList>
    </citation>
    <scope>IDENTIFICATION</scope>
    <source>
        <strain evidence="3">Isolate ISIS603380</strain>
    </source>
</reference>
<keyword evidence="4" id="KW-1185">Reference proteome</keyword>
<dbReference type="OMA" id="ENVCKDQ"/>
<feature type="transmembrane region" description="Helical" evidence="1">
    <location>
        <begin position="103"/>
        <end position="124"/>
    </location>
</feature>
<dbReference type="Proteomes" id="UP000007646">
    <property type="component" value="Unassembled WGS sequence"/>
</dbReference>
<dbReference type="InParanoid" id="G3T460"/>
<organism evidence="3 4">
    <name type="scientific">Loxodonta africana</name>
    <name type="common">African elephant</name>
    <dbReference type="NCBI Taxonomy" id="9785"/>
    <lineage>
        <taxon>Eukaryota</taxon>
        <taxon>Metazoa</taxon>
        <taxon>Chordata</taxon>
        <taxon>Craniata</taxon>
        <taxon>Vertebrata</taxon>
        <taxon>Euteleostomi</taxon>
        <taxon>Mammalia</taxon>
        <taxon>Eutheria</taxon>
        <taxon>Afrotheria</taxon>
        <taxon>Proboscidea</taxon>
        <taxon>Elephantidae</taxon>
        <taxon>Loxodonta</taxon>
    </lineage>
</organism>
<dbReference type="InterPro" id="IPR007110">
    <property type="entry name" value="Ig-like_dom"/>
</dbReference>
<dbReference type="InterPro" id="IPR036179">
    <property type="entry name" value="Ig-like_dom_sf"/>
</dbReference>
<dbReference type="Ensembl" id="ENSLAFT00000009672.2">
    <property type="protein sequence ID" value="ENSLAFP00000008111.2"/>
    <property type="gene ID" value="ENSLAFG00000009673.2"/>
</dbReference>
<accession>G3T460</accession>
<dbReference type="InterPro" id="IPR013783">
    <property type="entry name" value="Ig-like_fold"/>
</dbReference>
<sequence length="198" mass="22325">SPRLSSQTSVVTKGQNVSLICSTKKKSLAIKYSFFRGEKYLRSEDTKGESNIFNLSISEAHDLGPYKCKVQDPINEDFRCAKYSPDFTFTLVGGDGCPLCLQLLLPGFLLVLTVIALILACWILPKYKATKAMRDKVPKDYGHMPMEAGEYANIYKNQKANSQQQELHYATPVFEKVASIKHEACNDYKTNYVYSELI</sequence>
<dbReference type="eggNOG" id="ENOG502S5BW">
    <property type="taxonomic scope" value="Eukaryota"/>
</dbReference>
<name>G3T460_LOXAF</name>
<evidence type="ECO:0000313" key="4">
    <source>
        <dbReference type="Proteomes" id="UP000007646"/>
    </source>
</evidence>
<evidence type="ECO:0000259" key="2">
    <source>
        <dbReference type="PROSITE" id="PS50835"/>
    </source>
</evidence>
<dbReference type="Gene3D" id="2.60.40.10">
    <property type="entry name" value="Immunoglobulins"/>
    <property type="match status" value="1"/>
</dbReference>
<dbReference type="Pfam" id="PF13895">
    <property type="entry name" value="Ig_2"/>
    <property type="match status" value="1"/>
</dbReference>
<evidence type="ECO:0000313" key="3">
    <source>
        <dbReference type="Ensembl" id="ENSLAFP00000008111.2"/>
    </source>
</evidence>
<reference evidence="3 4" key="1">
    <citation type="submission" date="2009-06" db="EMBL/GenBank/DDBJ databases">
        <title>The Genome Sequence of Loxodonta africana (African elephant).</title>
        <authorList>
            <person name="Di Palma F."/>
            <person name="Heiman D."/>
            <person name="Young S."/>
            <person name="Johnson J."/>
            <person name="Lander E.S."/>
            <person name="Lindblad-Toh K."/>
        </authorList>
    </citation>
    <scope>NUCLEOTIDE SEQUENCE [LARGE SCALE GENOMIC DNA]</scope>
    <source>
        <strain evidence="3 4">Isolate ISIS603380</strain>
    </source>
</reference>
<reference evidence="3" key="3">
    <citation type="submission" date="2025-09" db="UniProtKB">
        <authorList>
            <consortium name="Ensembl"/>
        </authorList>
    </citation>
    <scope>IDENTIFICATION</scope>
    <source>
        <strain evidence="3">Isolate ISIS603380</strain>
    </source>
</reference>
<keyword evidence="1" id="KW-1133">Transmembrane helix</keyword>
<dbReference type="AlphaFoldDB" id="G3T460"/>
<feature type="domain" description="Ig-like" evidence="2">
    <location>
        <begin position="2"/>
        <end position="72"/>
    </location>
</feature>
<dbReference type="PROSITE" id="PS50835">
    <property type="entry name" value="IG_LIKE"/>
    <property type="match status" value="1"/>
</dbReference>
<dbReference type="HOGENOM" id="CLU_069833_0_0_1"/>
<dbReference type="STRING" id="9785.ENSLAFP00000008111"/>
<dbReference type="FunCoup" id="G3T460">
    <property type="interactions" value="97"/>
</dbReference>